<comment type="caution">
    <text evidence="2">The sequence shown here is derived from an EMBL/GenBank/DDBJ whole genome shotgun (WGS) entry which is preliminary data.</text>
</comment>
<feature type="region of interest" description="Disordered" evidence="1">
    <location>
        <begin position="292"/>
        <end position="312"/>
    </location>
</feature>
<proteinExistence type="predicted"/>
<feature type="region of interest" description="Disordered" evidence="1">
    <location>
        <begin position="340"/>
        <end position="391"/>
    </location>
</feature>
<dbReference type="Proteomes" id="UP001341840">
    <property type="component" value="Unassembled WGS sequence"/>
</dbReference>
<feature type="compositionally biased region" description="Acidic residues" evidence="1">
    <location>
        <begin position="296"/>
        <end position="312"/>
    </location>
</feature>
<evidence type="ECO:0000313" key="2">
    <source>
        <dbReference type="EMBL" id="MED6168399.1"/>
    </source>
</evidence>
<feature type="compositionally biased region" description="Low complexity" evidence="1">
    <location>
        <begin position="473"/>
        <end position="490"/>
    </location>
</feature>
<organism evidence="2 3">
    <name type="scientific">Stylosanthes scabra</name>
    <dbReference type="NCBI Taxonomy" id="79078"/>
    <lineage>
        <taxon>Eukaryota</taxon>
        <taxon>Viridiplantae</taxon>
        <taxon>Streptophyta</taxon>
        <taxon>Embryophyta</taxon>
        <taxon>Tracheophyta</taxon>
        <taxon>Spermatophyta</taxon>
        <taxon>Magnoliopsida</taxon>
        <taxon>eudicotyledons</taxon>
        <taxon>Gunneridae</taxon>
        <taxon>Pentapetalae</taxon>
        <taxon>rosids</taxon>
        <taxon>fabids</taxon>
        <taxon>Fabales</taxon>
        <taxon>Fabaceae</taxon>
        <taxon>Papilionoideae</taxon>
        <taxon>50 kb inversion clade</taxon>
        <taxon>dalbergioids sensu lato</taxon>
        <taxon>Dalbergieae</taxon>
        <taxon>Pterocarpus clade</taxon>
        <taxon>Stylosanthes</taxon>
    </lineage>
</organism>
<dbReference type="PANTHER" id="PTHR33448:SF4">
    <property type="entry name" value="CHLOROPLAST PROTEIN HCF243"/>
    <property type="match status" value="1"/>
</dbReference>
<name>A0ABU6V597_9FABA</name>
<feature type="compositionally biased region" description="Polar residues" evidence="1">
    <location>
        <begin position="22"/>
        <end position="45"/>
    </location>
</feature>
<feature type="compositionally biased region" description="Polar residues" evidence="1">
    <location>
        <begin position="369"/>
        <end position="378"/>
    </location>
</feature>
<dbReference type="EMBL" id="JASCZI010151062">
    <property type="protein sequence ID" value="MED6168399.1"/>
    <property type="molecule type" value="Genomic_DNA"/>
</dbReference>
<feature type="compositionally biased region" description="Low complexity" evidence="1">
    <location>
        <begin position="1"/>
        <end position="12"/>
    </location>
</feature>
<sequence length="553" mass="60675">MKLSSKSILSPSHSRDPPHMPLSSSTRKLASSGSSRVGSGTQASPNPAMFRSGGRKRGAGYENPEPSSPKVTCIGQVRVLKQGKKMRGRSKRRGGGEASFRSRGEQSFHGGDLNRQKSQRSQSLQQECMSQRNQRWVHVPSAICEALRAFGSEFSCFFNCRSSCGREKDSAKAEEVEGAAAVGSWLVTLQEGTDPRNGRDIELIMGGKEDEIQGDSNNNNSNSNSPERSNRRRRHVFEDIDIDIEKLKSEDEEKARVSICIPPKNALLLMRCRSDPVKMAALANRFWEPTVQATQEEGDEEREHDEAQVEMEQDSNDVAIHDESEKGNLAFVVAKEETEAANKEANQVVKGDAEKEEEDIENDVVAQRSELSSTTAHSAPSEIDDAKGSTVKMTTEEKIVVEEENRSKERESGALPECLLLMMCEPKLSMEVSRETWICTADFVRWLPPRPAAKSTGGDRQQKKRMATVDNKPPQQQPQTAAAQPQQVQPGRSSFSAVGTNGGEGSALKRCKSEPRKSAAKLAPEACSRNNRKMMEPHPPAPVGVGGAARVGF</sequence>
<dbReference type="PANTHER" id="PTHR33448">
    <property type="entry name" value="CHLOROPLAST PROTEIN HCF243-RELATED"/>
    <property type="match status" value="1"/>
</dbReference>
<feature type="region of interest" description="Disordered" evidence="1">
    <location>
        <begin position="1"/>
        <end position="127"/>
    </location>
</feature>
<feature type="region of interest" description="Disordered" evidence="1">
    <location>
        <begin position="209"/>
        <end position="234"/>
    </location>
</feature>
<feature type="compositionally biased region" description="Gly residues" evidence="1">
    <location>
        <begin position="544"/>
        <end position="553"/>
    </location>
</feature>
<gene>
    <name evidence="2" type="ORF">PIB30_011289</name>
</gene>
<protein>
    <submittedName>
        <fullName evidence="2">Uncharacterized protein</fullName>
    </submittedName>
</protein>
<evidence type="ECO:0000256" key="1">
    <source>
        <dbReference type="SAM" id="MobiDB-lite"/>
    </source>
</evidence>
<evidence type="ECO:0000313" key="3">
    <source>
        <dbReference type="Proteomes" id="UP001341840"/>
    </source>
</evidence>
<feature type="compositionally biased region" description="Low complexity" evidence="1">
    <location>
        <begin position="216"/>
        <end position="227"/>
    </location>
</feature>
<feature type="compositionally biased region" description="Basic residues" evidence="1">
    <location>
        <begin position="81"/>
        <end position="93"/>
    </location>
</feature>
<feature type="region of interest" description="Disordered" evidence="1">
    <location>
        <begin position="448"/>
        <end position="553"/>
    </location>
</feature>
<reference evidence="2 3" key="1">
    <citation type="journal article" date="2023" name="Plants (Basel)">
        <title>Bridging the Gap: Combining Genomics and Transcriptomics Approaches to Understand Stylosanthes scabra, an Orphan Legume from the Brazilian Caatinga.</title>
        <authorList>
            <person name="Ferreira-Neto J.R.C."/>
            <person name="da Silva M.D."/>
            <person name="Binneck E."/>
            <person name="de Melo N.F."/>
            <person name="da Silva R.H."/>
            <person name="de Melo A.L.T.M."/>
            <person name="Pandolfi V."/>
            <person name="Bustamante F.O."/>
            <person name="Brasileiro-Vidal A.C."/>
            <person name="Benko-Iseppon A.M."/>
        </authorList>
    </citation>
    <scope>NUCLEOTIDE SEQUENCE [LARGE SCALE GENOMIC DNA]</scope>
    <source>
        <tissue evidence="2">Leaves</tissue>
    </source>
</reference>
<keyword evidence="3" id="KW-1185">Reference proteome</keyword>
<accession>A0ABU6V597</accession>